<sequence>MNFKIVLAVLFVILIISFCYDNFYTANLISGSYSYDFPLAVPEGPNEGDKLILMNNGDFKSDTWGRGTYKIEGTRITFNTHELGFQTKLYRPFFLGKPRISISSDLGYYFKQN</sequence>
<dbReference type="Proteomes" id="UP001595792">
    <property type="component" value="Unassembled WGS sequence"/>
</dbReference>
<reference evidence="2" key="1">
    <citation type="journal article" date="2019" name="Int. J. Syst. Evol. Microbiol.">
        <title>The Global Catalogue of Microorganisms (GCM) 10K type strain sequencing project: providing services to taxonomists for standard genome sequencing and annotation.</title>
        <authorList>
            <consortium name="The Broad Institute Genomics Platform"/>
            <consortium name="The Broad Institute Genome Sequencing Center for Infectious Disease"/>
            <person name="Wu L."/>
            <person name="Ma J."/>
        </authorList>
    </citation>
    <scope>NUCLEOTIDE SEQUENCE [LARGE SCALE GENOMIC DNA]</scope>
    <source>
        <strain evidence="2">CCM 8689</strain>
    </source>
</reference>
<keyword evidence="2" id="KW-1185">Reference proteome</keyword>
<evidence type="ECO:0000313" key="2">
    <source>
        <dbReference type="Proteomes" id="UP001595792"/>
    </source>
</evidence>
<protein>
    <submittedName>
        <fullName evidence="1">Uncharacterized protein</fullName>
    </submittedName>
</protein>
<organism evidence="1 2">
    <name type="scientific">Pedobacter jamesrossensis</name>
    <dbReference type="NCBI Taxonomy" id="1908238"/>
    <lineage>
        <taxon>Bacteria</taxon>
        <taxon>Pseudomonadati</taxon>
        <taxon>Bacteroidota</taxon>
        <taxon>Sphingobacteriia</taxon>
        <taxon>Sphingobacteriales</taxon>
        <taxon>Sphingobacteriaceae</taxon>
        <taxon>Pedobacter</taxon>
    </lineage>
</organism>
<dbReference type="RefSeq" id="WP_378959172.1">
    <property type="nucleotide sequence ID" value="NZ_JBHRXC010000001.1"/>
</dbReference>
<name>A0ABV8NI31_9SPHI</name>
<evidence type="ECO:0000313" key="1">
    <source>
        <dbReference type="EMBL" id="MFC4195856.1"/>
    </source>
</evidence>
<accession>A0ABV8NI31</accession>
<dbReference type="EMBL" id="JBHSBY010000022">
    <property type="protein sequence ID" value="MFC4195856.1"/>
    <property type="molecule type" value="Genomic_DNA"/>
</dbReference>
<comment type="caution">
    <text evidence="1">The sequence shown here is derived from an EMBL/GenBank/DDBJ whole genome shotgun (WGS) entry which is preliminary data.</text>
</comment>
<gene>
    <name evidence="1" type="ORF">ACFOUY_04015</name>
</gene>
<proteinExistence type="predicted"/>